<evidence type="ECO:0000313" key="1">
    <source>
        <dbReference type="EMBL" id="CAE7206231.1"/>
    </source>
</evidence>
<name>A0A6S6WC89_9PLEO</name>
<accession>A0A6S6WC89</accession>
<protein>
    <submittedName>
        <fullName evidence="1">Uncharacterized protein</fullName>
    </submittedName>
</protein>
<evidence type="ECO:0000313" key="2">
    <source>
        <dbReference type="Proteomes" id="UP000472372"/>
    </source>
</evidence>
<dbReference type="AlphaFoldDB" id="A0A6S6WC89"/>
<dbReference type="EMBL" id="HG992985">
    <property type="protein sequence ID" value="CAE7206231.1"/>
    <property type="molecule type" value="Genomic_DNA"/>
</dbReference>
<organism evidence="1 2">
    <name type="scientific">Pyrenophora teres f. teres</name>
    <dbReference type="NCBI Taxonomy" id="97479"/>
    <lineage>
        <taxon>Eukaryota</taxon>
        <taxon>Fungi</taxon>
        <taxon>Dikarya</taxon>
        <taxon>Ascomycota</taxon>
        <taxon>Pezizomycotina</taxon>
        <taxon>Dothideomycetes</taxon>
        <taxon>Pleosporomycetidae</taxon>
        <taxon>Pleosporales</taxon>
        <taxon>Pleosporineae</taxon>
        <taxon>Pleosporaceae</taxon>
        <taxon>Pyrenophora</taxon>
    </lineage>
</organism>
<gene>
    <name evidence="1" type="ORF">PTTW11_09517</name>
</gene>
<proteinExistence type="predicted"/>
<dbReference type="Proteomes" id="UP000472372">
    <property type="component" value="Chromosome 9"/>
</dbReference>
<reference evidence="1" key="1">
    <citation type="submission" date="2021-02" db="EMBL/GenBank/DDBJ databases">
        <authorList>
            <person name="Syme A R."/>
            <person name="Syme A R."/>
            <person name="Moolhuijzen P."/>
        </authorList>
    </citation>
    <scope>NUCLEOTIDE SEQUENCE</scope>
    <source>
        <strain evidence="1">W1-1</strain>
    </source>
</reference>
<sequence length="113" mass="13008">MDMKYYQLFETKSWSEMEEVQAFNALVQLVPDDTLFSTTLSVGYTGRVPHIDDIIFAIDGIRTPFILHPTGVQQYQITGSCLLWAAQDINHCYFGGLGDGRWYKGWKDMVEIY</sequence>